<accession>A0A8J2LYT3</accession>
<reference evidence="1" key="1">
    <citation type="submission" date="2021-09" db="EMBL/GenBank/DDBJ databases">
        <authorList>
            <consortium name="Pathogen Informatics"/>
        </authorList>
    </citation>
    <scope>NUCLEOTIDE SEQUENCE</scope>
</reference>
<gene>
    <name evidence="1" type="ORF">CJOHNSTONI_LOCUS5781</name>
</gene>
<dbReference type="OrthoDB" id="5869000at2759"/>
<dbReference type="AlphaFoldDB" id="A0A8J2LYT3"/>
<protein>
    <submittedName>
        <fullName evidence="1">Uncharacterized protein</fullName>
    </submittedName>
</protein>
<dbReference type="EMBL" id="CAKAEH010001403">
    <property type="protein sequence ID" value="CAG9535790.1"/>
    <property type="molecule type" value="Genomic_DNA"/>
</dbReference>
<evidence type="ECO:0000313" key="1">
    <source>
        <dbReference type="EMBL" id="CAG9535790.1"/>
    </source>
</evidence>
<keyword evidence="2" id="KW-1185">Reference proteome</keyword>
<proteinExistence type="predicted"/>
<sequence>MPKIIGEGSVKSFCSDEDWKFSEKMSSRSVQPKWKPLHRCRRSKCSNNDFSENEELTAVSEDKEGLEEFITPPLRTIPGIELEYKLEECAPKTLSAIEETSISSGLSCEMQVQSEQLLGRS</sequence>
<dbReference type="Proteomes" id="UP000746747">
    <property type="component" value="Unassembled WGS sequence"/>
</dbReference>
<comment type="caution">
    <text evidence="1">The sequence shown here is derived from an EMBL/GenBank/DDBJ whole genome shotgun (WGS) entry which is preliminary data.</text>
</comment>
<organism evidence="1 2">
    <name type="scientific">Cercopithifilaria johnstoni</name>
    <dbReference type="NCBI Taxonomy" id="2874296"/>
    <lineage>
        <taxon>Eukaryota</taxon>
        <taxon>Metazoa</taxon>
        <taxon>Ecdysozoa</taxon>
        <taxon>Nematoda</taxon>
        <taxon>Chromadorea</taxon>
        <taxon>Rhabditida</taxon>
        <taxon>Spirurina</taxon>
        <taxon>Spiruromorpha</taxon>
        <taxon>Filarioidea</taxon>
        <taxon>Onchocercidae</taxon>
        <taxon>Cercopithifilaria</taxon>
    </lineage>
</organism>
<evidence type="ECO:0000313" key="2">
    <source>
        <dbReference type="Proteomes" id="UP000746747"/>
    </source>
</evidence>
<name>A0A8J2LYT3_9BILA</name>